<evidence type="ECO:0000313" key="14">
    <source>
        <dbReference type="Proteomes" id="UP000244223"/>
    </source>
</evidence>
<feature type="domain" description="Fatty acid desaturase" evidence="12">
    <location>
        <begin position="67"/>
        <end position="352"/>
    </location>
</feature>
<dbReference type="GO" id="GO:0016717">
    <property type="term" value="F:oxidoreductase activity, acting on paired donors, with oxidation of a pair of donors resulting in the reduction of molecular oxygen to two molecules of water"/>
    <property type="evidence" value="ECO:0007669"/>
    <property type="project" value="TreeGrafter"/>
</dbReference>
<evidence type="ECO:0000256" key="5">
    <source>
        <dbReference type="ARBA" id="ARBA00022692"/>
    </source>
</evidence>
<comment type="subcellular location">
    <subcellularLocation>
        <location evidence="1">Membrane</location>
        <topology evidence="1">Multi-pass membrane protein</topology>
    </subcellularLocation>
</comment>
<keyword evidence="6" id="KW-0479">Metal-binding</keyword>
<evidence type="ECO:0000256" key="4">
    <source>
        <dbReference type="ARBA" id="ARBA00022617"/>
    </source>
</evidence>
<keyword evidence="5" id="KW-0812">Transmembrane</keyword>
<evidence type="ECO:0000256" key="8">
    <source>
        <dbReference type="ARBA" id="ARBA00023002"/>
    </source>
</evidence>
<evidence type="ECO:0000259" key="12">
    <source>
        <dbReference type="Pfam" id="PF00487"/>
    </source>
</evidence>
<keyword evidence="11" id="KW-0472">Membrane</keyword>
<evidence type="ECO:0000313" key="13">
    <source>
        <dbReference type="EMBL" id="PTQ87227.1"/>
    </source>
</evidence>
<keyword evidence="8" id="KW-0560">Oxidoreductase</keyword>
<dbReference type="OrthoDB" id="9792534at2"/>
<comment type="pathway">
    <text evidence="2">Lipid metabolism.</text>
</comment>
<accession>A0A2T5ITL5</accession>
<evidence type="ECO:0000256" key="7">
    <source>
        <dbReference type="ARBA" id="ARBA00022989"/>
    </source>
</evidence>
<evidence type="ECO:0000256" key="10">
    <source>
        <dbReference type="ARBA" id="ARBA00023098"/>
    </source>
</evidence>
<dbReference type="InterPro" id="IPR005804">
    <property type="entry name" value="FA_desaturase_dom"/>
</dbReference>
<dbReference type="PANTHER" id="PTHR19353:SF30">
    <property type="entry name" value="DELTA 8-(E)-SPHINGOLIPID DESATURASE"/>
    <property type="match status" value="1"/>
</dbReference>
<keyword evidence="10" id="KW-0443">Lipid metabolism</keyword>
<proteinExistence type="inferred from homology"/>
<dbReference type="Proteomes" id="UP000244223">
    <property type="component" value="Unassembled WGS sequence"/>
</dbReference>
<evidence type="ECO:0000256" key="9">
    <source>
        <dbReference type="ARBA" id="ARBA00023004"/>
    </source>
</evidence>
<dbReference type="GO" id="GO:0016020">
    <property type="term" value="C:membrane"/>
    <property type="evidence" value="ECO:0007669"/>
    <property type="project" value="UniProtKB-SubCell"/>
</dbReference>
<keyword evidence="4" id="KW-0349">Heme</keyword>
<evidence type="ECO:0000256" key="11">
    <source>
        <dbReference type="ARBA" id="ARBA00023136"/>
    </source>
</evidence>
<dbReference type="GO" id="GO:0046872">
    <property type="term" value="F:metal ion binding"/>
    <property type="evidence" value="ECO:0007669"/>
    <property type="project" value="UniProtKB-KW"/>
</dbReference>
<evidence type="ECO:0000256" key="2">
    <source>
        <dbReference type="ARBA" id="ARBA00005189"/>
    </source>
</evidence>
<keyword evidence="9" id="KW-0408">Iron</keyword>
<name>A0A2T5ITL5_9GAMM</name>
<keyword evidence="7" id="KW-1133">Transmembrane helix</keyword>
<comment type="caution">
    <text evidence="13">The sequence shown here is derived from an EMBL/GenBank/DDBJ whole genome shotgun (WGS) entry which is preliminary data.</text>
</comment>
<dbReference type="InterPro" id="IPR012171">
    <property type="entry name" value="Fatty_acid_desaturase"/>
</dbReference>
<protein>
    <submittedName>
        <fullName evidence="13">Fatty acid desaturase</fullName>
    </submittedName>
</protein>
<dbReference type="EMBL" id="QAON01000020">
    <property type="protein sequence ID" value="PTQ87227.1"/>
    <property type="molecule type" value="Genomic_DNA"/>
</dbReference>
<gene>
    <name evidence="13" type="ORF">C8N29_12033</name>
</gene>
<sequence length="397" mass="45569">MTTYPFTLNDQDVDNFTQEIMALRRAANERMGLEDFKHLQKIERWGRLSTLAGYGTAWLAPNPVSAFLISQGNVTRWTTIAHHVLHKGFDKIEGIPTRYTSQGFAKGWRRFLDWNDWLLPDAWSNEHNKLHHYNLGEAQDPDQVELNLDWLRHSNLPMPVRYAIVGLFAATWKPLYYAPNTLKHLRSNKNNVLGQERDSATLTQLALWNPLNPAARDLWSQCLLPYIFVKFVLIPLLFIPLGPIAVINVWINTLLAEIISNLHAFLVIVPNHVGDDILLFEEAATNKSEFFLRQITGSANFKTGGDFNDFLHGWLNYQIEHHLWPDLPMSEYQRLQPQVKALCEKYGIPYVQESVWKRLKKTVDVMVGNSSMPRQTSVSRNVRKTTADAQVLAATSL</sequence>
<dbReference type="PANTHER" id="PTHR19353">
    <property type="entry name" value="FATTY ACID DESATURASE 2"/>
    <property type="match status" value="1"/>
</dbReference>
<dbReference type="GO" id="GO:0006629">
    <property type="term" value="P:lipid metabolic process"/>
    <property type="evidence" value="ECO:0007669"/>
    <property type="project" value="UniProtKB-KW"/>
</dbReference>
<dbReference type="Pfam" id="PF00487">
    <property type="entry name" value="FA_desaturase"/>
    <property type="match status" value="1"/>
</dbReference>
<reference evidence="13 14" key="1">
    <citation type="submission" date="2018-04" db="EMBL/GenBank/DDBJ databases">
        <title>Genomic Encyclopedia of Archaeal and Bacterial Type Strains, Phase II (KMG-II): from individual species to whole genera.</title>
        <authorList>
            <person name="Goeker M."/>
        </authorList>
    </citation>
    <scope>NUCLEOTIDE SEQUENCE [LARGE SCALE GENOMIC DNA]</scope>
    <source>
        <strain evidence="13 14">DSM 5822</strain>
    </source>
</reference>
<dbReference type="AlphaFoldDB" id="A0A2T5ITL5"/>
<evidence type="ECO:0000256" key="1">
    <source>
        <dbReference type="ARBA" id="ARBA00004141"/>
    </source>
</evidence>
<evidence type="ECO:0000256" key="6">
    <source>
        <dbReference type="ARBA" id="ARBA00022723"/>
    </source>
</evidence>
<organism evidence="13 14">
    <name type="scientific">Agitococcus lubricus</name>
    <dbReference type="NCBI Taxonomy" id="1077255"/>
    <lineage>
        <taxon>Bacteria</taxon>
        <taxon>Pseudomonadati</taxon>
        <taxon>Pseudomonadota</taxon>
        <taxon>Gammaproteobacteria</taxon>
        <taxon>Moraxellales</taxon>
        <taxon>Moraxellaceae</taxon>
        <taxon>Agitococcus</taxon>
    </lineage>
</organism>
<comment type="similarity">
    <text evidence="3">Belongs to the fatty acid desaturase type 1 family.</text>
</comment>
<dbReference type="RefSeq" id="WP_107866834.1">
    <property type="nucleotide sequence ID" value="NZ_QAON01000020.1"/>
</dbReference>
<keyword evidence="14" id="KW-1185">Reference proteome</keyword>
<evidence type="ECO:0000256" key="3">
    <source>
        <dbReference type="ARBA" id="ARBA00009295"/>
    </source>
</evidence>